<dbReference type="AlphaFoldDB" id="A0A1I2Z3D3"/>
<accession>A0A1I2Z3D3</accession>
<evidence type="ECO:0000256" key="2">
    <source>
        <dbReference type="SAM" id="Phobius"/>
    </source>
</evidence>
<dbReference type="GO" id="GO:0006508">
    <property type="term" value="P:proteolysis"/>
    <property type="evidence" value="ECO:0007669"/>
    <property type="project" value="InterPro"/>
</dbReference>
<keyword evidence="2" id="KW-0812">Transmembrane</keyword>
<gene>
    <name evidence="4" type="ORF">SAMN05660649_04707</name>
</gene>
<keyword evidence="5" id="KW-1185">Reference proteome</keyword>
<evidence type="ECO:0000313" key="5">
    <source>
        <dbReference type="Proteomes" id="UP000199337"/>
    </source>
</evidence>
<feature type="transmembrane region" description="Helical" evidence="2">
    <location>
        <begin position="12"/>
        <end position="30"/>
    </location>
</feature>
<keyword evidence="2" id="KW-0472">Membrane</keyword>
<dbReference type="Gene3D" id="3.40.630.10">
    <property type="entry name" value="Zn peptidases"/>
    <property type="match status" value="1"/>
</dbReference>
<dbReference type="EMBL" id="FOOX01000024">
    <property type="protein sequence ID" value="SFH31531.1"/>
    <property type="molecule type" value="Genomic_DNA"/>
</dbReference>
<protein>
    <submittedName>
        <fullName evidence="4">Peptidase family M28</fullName>
    </submittedName>
</protein>
<dbReference type="PANTHER" id="PTHR12147:SF26">
    <property type="entry name" value="PEPTIDASE M28 DOMAIN-CONTAINING PROTEIN"/>
    <property type="match status" value="1"/>
</dbReference>
<sequence>MITTVKFRFLQYIVMLTLLAFMTAGCGHLNRNNEFAPGADAVTSDSTLAVKSNGINSLPTDENERADANKSTSPIPQPVAPKENAPHTTALVKTSSASPDYMNSLPADESKNEAILSTVAAEPANKKAPISQDDIDSLSTDENSMMQTIEKLTRTIRPIGSQEEKAACADLKSKLESYGYQTRIQEFPYIVQNVKLKNTPFVEGKFWDFNIGQPDGTSQNLIAVKKPAIPDAKDVIIVSAHYDTTVHTTGAIDNASGVAVLMEVARKTANFPSNVEVRFLLFGGEENYLYGSRYYVNSLSGDERRCIIAAINLDCIGEEGPNPATLGTSNGKENAACKLFADYDMQIDRGGMSDYYSFVKAEIPALTIAQYPVMVGTGQELPDDIARIDKAKLKTAADIVAKVLLNTMCREK</sequence>
<dbReference type="OrthoDB" id="9762302at2"/>
<proteinExistence type="predicted"/>
<dbReference type="Proteomes" id="UP000199337">
    <property type="component" value="Unassembled WGS sequence"/>
</dbReference>
<evidence type="ECO:0000313" key="4">
    <source>
        <dbReference type="EMBL" id="SFH31531.1"/>
    </source>
</evidence>
<dbReference type="Pfam" id="PF04389">
    <property type="entry name" value="Peptidase_M28"/>
    <property type="match status" value="1"/>
</dbReference>
<name>A0A1I2Z3D3_9FIRM</name>
<organism evidence="4 5">
    <name type="scientific">Desulfotruncus arcticus DSM 17038</name>
    <dbReference type="NCBI Taxonomy" id="1121424"/>
    <lineage>
        <taxon>Bacteria</taxon>
        <taxon>Bacillati</taxon>
        <taxon>Bacillota</taxon>
        <taxon>Clostridia</taxon>
        <taxon>Eubacteriales</taxon>
        <taxon>Desulfallaceae</taxon>
        <taxon>Desulfotruncus</taxon>
    </lineage>
</organism>
<reference evidence="5" key="1">
    <citation type="submission" date="2016-10" db="EMBL/GenBank/DDBJ databases">
        <authorList>
            <person name="Varghese N."/>
            <person name="Submissions S."/>
        </authorList>
    </citation>
    <scope>NUCLEOTIDE SEQUENCE [LARGE SCALE GENOMIC DNA]</scope>
    <source>
        <strain evidence="5">DSM 17038</strain>
    </source>
</reference>
<dbReference type="PROSITE" id="PS51257">
    <property type="entry name" value="PROKAR_LIPOPROTEIN"/>
    <property type="match status" value="1"/>
</dbReference>
<dbReference type="PANTHER" id="PTHR12147">
    <property type="entry name" value="METALLOPEPTIDASE M28 FAMILY MEMBER"/>
    <property type="match status" value="1"/>
</dbReference>
<dbReference type="GO" id="GO:0008235">
    <property type="term" value="F:metalloexopeptidase activity"/>
    <property type="evidence" value="ECO:0007669"/>
    <property type="project" value="InterPro"/>
</dbReference>
<evidence type="ECO:0000259" key="3">
    <source>
        <dbReference type="Pfam" id="PF04389"/>
    </source>
</evidence>
<feature type="domain" description="Peptidase M28" evidence="3">
    <location>
        <begin position="220"/>
        <end position="403"/>
    </location>
</feature>
<dbReference type="InterPro" id="IPR045175">
    <property type="entry name" value="M28_fam"/>
</dbReference>
<keyword evidence="2" id="KW-1133">Transmembrane helix</keyword>
<dbReference type="InterPro" id="IPR007484">
    <property type="entry name" value="Peptidase_M28"/>
</dbReference>
<dbReference type="STRING" id="341036.SAMN05660649_04707"/>
<feature type="region of interest" description="Disordered" evidence="1">
    <location>
        <begin position="52"/>
        <end position="87"/>
    </location>
</feature>
<evidence type="ECO:0000256" key="1">
    <source>
        <dbReference type="SAM" id="MobiDB-lite"/>
    </source>
</evidence>
<dbReference type="SUPFAM" id="SSF53187">
    <property type="entry name" value="Zn-dependent exopeptidases"/>
    <property type="match status" value="1"/>
</dbReference>
<dbReference type="RefSeq" id="WP_092475127.1">
    <property type="nucleotide sequence ID" value="NZ_FOOX01000024.1"/>
</dbReference>